<dbReference type="EMBL" id="CP113520">
    <property type="protein sequence ID" value="WAJ29029.1"/>
    <property type="molecule type" value="Genomic_DNA"/>
</dbReference>
<protein>
    <submittedName>
        <fullName evidence="1">Uncharacterized protein</fullName>
    </submittedName>
</protein>
<accession>A0ACD4NQH7</accession>
<proteinExistence type="predicted"/>
<dbReference type="Proteomes" id="UP001163223">
    <property type="component" value="Chromosome"/>
</dbReference>
<evidence type="ECO:0000313" key="2">
    <source>
        <dbReference type="Proteomes" id="UP001163223"/>
    </source>
</evidence>
<evidence type="ECO:0000313" key="1">
    <source>
        <dbReference type="EMBL" id="WAJ29029.1"/>
    </source>
</evidence>
<reference evidence="1" key="1">
    <citation type="submission" date="2022-11" db="EMBL/GenBank/DDBJ databases">
        <title>beta-Carotene-producing bacterium, Jeongeuplla avenae sp. nov., alleviates the salt stress of Arabidopsis seedlings.</title>
        <authorList>
            <person name="Jiang L."/>
            <person name="Lee J."/>
        </authorList>
    </citation>
    <scope>NUCLEOTIDE SEQUENCE</scope>
    <source>
        <strain evidence="1">DY_R2A_6</strain>
    </source>
</reference>
<name>A0ACD4NQH7_9HYPH</name>
<gene>
    <name evidence="1" type="ORF">OXU80_01905</name>
</gene>
<sequence length="240" mass="24987">MALTSMQRPAAVPAVPTTTLGGESTRLAREFARARRHSRVVRLLKLGLPVFAALIVLVGVGVTWLARAMPENLSLASAGIEDGRIVMDGPRIDGFDKSNRPYSMSAERAVQAIDGSGVDLEGVSARLAVSNDLSVDITARGGHYDAGTETLLLSDAIHVATSDGMTIELSRATLRPAAGTLDGEGPVAIRTATQSIDAGAVSVSENGDRLRFSGGLKMILQPRSTHAAGTSDDDLASAQN</sequence>
<organism evidence="1 2">
    <name type="scientific">Antarcticirhabdus aurantiaca</name>
    <dbReference type="NCBI Taxonomy" id="2606717"/>
    <lineage>
        <taxon>Bacteria</taxon>
        <taxon>Pseudomonadati</taxon>
        <taxon>Pseudomonadota</taxon>
        <taxon>Alphaproteobacteria</taxon>
        <taxon>Hyphomicrobiales</taxon>
        <taxon>Aurantimonadaceae</taxon>
        <taxon>Antarcticirhabdus</taxon>
    </lineage>
</organism>
<keyword evidence="2" id="KW-1185">Reference proteome</keyword>